<protein>
    <submittedName>
        <fullName evidence="1">Uncharacterized protein</fullName>
    </submittedName>
</protein>
<dbReference type="VEuPathDB" id="VectorBase:AALB014307"/>
<sequence length="114" mass="12129">VGAGLPSATHSNAAGLNSGALHGHLIGGTDRILGLAGVQTRIAPSDRSQLQGLLQASDLGPTGTAPYDAGRWVRVGYAPQDQRVFALLQVDLGRSQQSYRRCICFYFKAFRSET</sequence>
<keyword evidence="2" id="KW-1185">Reference proteome</keyword>
<evidence type="ECO:0000313" key="1">
    <source>
        <dbReference type="EnsemblMetazoa" id="AALB014307-PA"/>
    </source>
</evidence>
<organism evidence="1 2">
    <name type="scientific">Anopheles albimanus</name>
    <name type="common">New world malaria mosquito</name>
    <dbReference type="NCBI Taxonomy" id="7167"/>
    <lineage>
        <taxon>Eukaryota</taxon>
        <taxon>Metazoa</taxon>
        <taxon>Ecdysozoa</taxon>
        <taxon>Arthropoda</taxon>
        <taxon>Hexapoda</taxon>
        <taxon>Insecta</taxon>
        <taxon>Pterygota</taxon>
        <taxon>Neoptera</taxon>
        <taxon>Endopterygota</taxon>
        <taxon>Diptera</taxon>
        <taxon>Nematocera</taxon>
        <taxon>Culicoidea</taxon>
        <taxon>Culicidae</taxon>
        <taxon>Anophelinae</taxon>
        <taxon>Anopheles</taxon>
    </lineage>
</organism>
<accession>A0A182FXD5</accession>
<dbReference type="Proteomes" id="UP000069272">
    <property type="component" value="Chromosome 2R"/>
</dbReference>
<proteinExistence type="predicted"/>
<dbReference type="AlphaFoldDB" id="A0A182FXD5"/>
<name>A0A182FXD5_ANOAL</name>
<reference evidence="1" key="2">
    <citation type="submission" date="2022-08" db="UniProtKB">
        <authorList>
            <consortium name="EnsemblMetazoa"/>
        </authorList>
    </citation>
    <scope>IDENTIFICATION</scope>
    <source>
        <strain evidence="1">STECLA/ALBI9_A</strain>
    </source>
</reference>
<reference evidence="1 2" key="1">
    <citation type="journal article" date="2017" name="G3 (Bethesda)">
        <title>The Physical Genome Mapping of Anopheles albimanus Corrected Scaffold Misassemblies and Identified Interarm Rearrangements in Genus Anopheles.</title>
        <authorList>
            <person name="Artemov G.N."/>
            <person name="Peery A.N."/>
            <person name="Jiang X."/>
            <person name="Tu Z."/>
            <person name="Stegniy V.N."/>
            <person name="Sharakhova M.V."/>
            <person name="Sharakhov I.V."/>
        </authorList>
    </citation>
    <scope>NUCLEOTIDE SEQUENCE [LARGE SCALE GENOMIC DNA]</scope>
    <source>
        <strain evidence="1 2">ALBI9_A</strain>
    </source>
</reference>
<dbReference type="EnsemblMetazoa" id="AALB014307-RA">
    <property type="protein sequence ID" value="AALB014307-PA"/>
    <property type="gene ID" value="AALB014307"/>
</dbReference>
<evidence type="ECO:0000313" key="2">
    <source>
        <dbReference type="Proteomes" id="UP000069272"/>
    </source>
</evidence>